<dbReference type="RefSeq" id="WP_223674508.1">
    <property type="nucleotide sequence ID" value="NZ_JAINZW010000001.1"/>
</dbReference>
<evidence type="ECO:0000256" key="4">
    <source>
        <dbReference type="ARBA" id="ARBA00022679"/>
    </source>
</evidence>
<sequence>MLSLIVPAHDEAARLPATLQALHAAAAATVGTGGFEIVVVDDASSDGTGDIARAAGARVLRVEYRHIAATRNAGAREARGDTLVFVDADTRVDAALLRAALVALEAGAVGGGATVALRGPLAWHVRAGLAASNWLLRRMRAAAGCFVFCRRDAFEAVGGFDERWYAAEDIALSRALATQGRFVVLRERVSTSARKLRSHPLREHLWLLLRFAVRGRGLLRSRDALGLWYGGRRD</sequence>
<dbReference type="InterPro" id="IPR001173">
    <property type="entry name" value="Glyco_trans_2-like"/>
</dbReference>
<dbReference type="EC" id="2.4.-.-" evidence="7"/>
<name>A0ABS7T374_9GAMM</name>
<evidence type="ECO:0000259" key="6">
    <source>
        <dbReference type="Pfam" id="PF00535"/>
    </source>
</evidence>
<dbReference type="PANTHER" id="PTHR43646">
    <property type="entry name" value="GLYCOSYLTRANSFERASE"/>
    <property type="match status" value="1"/>
</dbReference>
<keyword evidence="4 7" id="KW-0808">Transferase</keyword>
<reference evidence="7 8" key="1">
    <citation type="submission" date="2021-09" db="EMBL/GenBank/DDBJ databases">
        <title>Lysobacter sp. 13A isolated from the river sediment.</title>
        <authorList>
            <person name="Liu H."/>
            <person name="Li S."/>
            <person name="Mao S."/>
        </authorList>
    </citation>
    <scope>NUCLEOTIDE SEQUENCE [LARGE SCALE GENOMIC DNA]</scope>
    <source>
        <strain evidence="7 8">13A</strain>
    </source>
</reference>
<dbReference type="EMBL" id="JAINZW010000001">
    <property type="protein sequence ID" value="MBZ4038318.1"/>
    <property type="molecule type" value="Genomic_DNA"/>
</dbReference>
<feature type="domain" description="Glycosyltransferase 2-like" evidence="6">
    <location>
        <begin position="3"/>
        <end position="156"/>
    </location>
</feature>
<gene>
    <name evidence="7" type="ORF">K6753_02045</name>
</gene>
<protein>
    <submittedName>
        <fullName evidence="7">Glycosyltransferase</fullName>
        <ecNumber evidence="7">2.4.-.-</ecNumber>
    </submittedName>
</protein>
<proteinExistence type="predicted"/>
<dbReference type="Gene3D" id="3.90.550.10">
    <property type="entry name" value="Spore Coat Polysaccharide Biosynthesis Protein SpsA, Chain A"/>
    <property type="match status" value="1"/>
</dbReference>
<evidence type="ECO:0000256" key="2">
    <source>
        <dbReference type="ARBA" id="ARBA00022475"/>
    </source>
</evidence>
<dbReference type="Proteomes" id="UP001430954">
    <property type="component" value="Unassembled WGS sequence"/>
</dbReference>
<dbReference type="SUPFAM" id="SSF53448">
    <property type="entry name" value="Nucleotide-diphospho-sugar transferases"/>
    <property type="match status" value="1"/>
</dbReference>
<keyword evidence="8" id="KW-1185">Reference proteome</keyword>
<keyword evidence="3 7" id="KW-0328">Glycosyltransferase</keyword>
<keyword evidence="5" id="KW-0472">Membrane</keyword>
<dbReference type="InterPro" id="IPR029044">
    <property type="entry name" value="Nucleotide-diphossugar_trans"/>
</dbReference>
<dbReference type="GO" id="GO:0016757">
    <property type="term" value="F:glycosyltransferase activity"/>
    <property type="evidence" value="ECO:0007669"/>
    <property type="project" value="UniProtKB-KW"/>
</dbReference>
<organism evidence="7 8">
    <name type="scientific">Novilysobacter selenitireducens</name>
    <dbReference type="NCBI Taxonomy" id="2872639"/>
    <lineage>
        <taxon>Bacteria</taxon>
        <taxon>Pseudomonadati</taxon>
        <taxon>Pseudomonadota</taxon>
        <taxon>Gammaproteobacteria</taxon>
        <taxon>Lysobacterales</taxon>
        <taxon>Lysobacteraceae</taxon>
        <taxon>Novilysobacter</taxon>
    </lineage>
</organism>
<dbReference type="Pfam" id="PF00535">
    <property type="entry name" value="Glycos_transf_2"/>
    <property type="match status" value="1"/>
</dbReference>
<evidence type="ECO:0000256" key="3">
    <source>
        <dbReference type="ARBA" id="ARBA00022676"/>
    </source>
</evidence>
<evidence type="ECO:0000256" key="1">
    <source>
        <dbReference type="ARBA" id="ARBA00004236"/>
    </source>
</evidence>
<evidence type="ECO:0000313" key="7">
    <source>
        <dbReference type="EMBL" id="MBZ4038318.1"/>
    </source>
</evidence>
<comment type="subcellular location">
    <subcellularLocation>
        <location evidence="1">Cell membrane</location>
    </subcellularLocation>
</comment>
<dbReference type="PANTHER" id="PTHR43646:SF2">
    <property type="entry name" value="GLYCOSYLTRANSFERASE 2-LIKE DOMAIN-CONTAINING PROTEIN"/>
    <property type="match status" value="1"/>
</dbReference>
<accession>A0ABS7T374</accession>
<evidence type="ECO:0000313" key="8">
    <source>
        <dbReference type="Proteomes" id="UP001430954"/>
    </source>
</evidence>
<evidence type="ECO:0000256" key="5">
    <source>
        <dbReference type="ARBA" id="ARBA00023136"/>
    </source>
</evidence>
<comment type="caution">
    <text evidence="7">The sequence shown here is derived from an EMBL/GenBank/DDBJ whole genome shotgun (WGS) entry which is preliminary data.</text>
</comment>
<keyword evidence="2" id="KW-1003">Cell membrane</keyword>